<feature type="region of interest" description="Disordered" evidence="2">
    <location>
        <begin position="513"/>
        <end position="543"/>
    </location>
</feature>
<evidence type="ECO:0000256" key="2">
    <source>
        <dbReference type="SAM" id="MobiDB-lite"/>
    </source>
</evidence>
<dbReference type="Pfam" id="PF24555">
    <property type="entry name" value="CC4_CEP85"/>
    <property type="match status" value="1"/>
</dbReference>
<feature type="coiled-coil region" evidence="1">
    <location>
        <begin position="876"/>
        <end position="931"/>
    </location>
</feature>
<protein>
    <recommendedName>
        <fullName evidence="3">Centrosomal protein of 85 kDa-like CC4 coiled-coil domain-containing protein</fullName>
    </recommendedName>
</protein>
<dbReference type="InterPro" id="IPR040210">
    <property type="entry name" value="Cep85/Cep85L"/>
</dbReference>
<sequence>MATDLLINLQQQMLPPSGEAGAEVMPLDPAPLWAWLQLSGCVLLLPALLLLCTCCSKRKSRSVSDGEEAGPVQPSVTWFYSTLFQPVAVKGQGASRSPDPQPQPMELQQTQAEPPAPLPAVSLQKESVRRHSSYTSSNVYDVVAELRCDWPAGTELRCDWPEGTEMKSSRRQTSACSHLYEEVQWRRAEEGATPFPVYAQVHRATPTTPRAPPTTPRAPPTTPRAPPTTPTAPPTTPRAPPTCPTAPPTCPTAPPTSPTAPPTASDNADFHLYAKGDLLQSVPCALCPVPYWRLAPECALCPEPFCRETCSRVSAYPVSPAEALQLCGRVLMMPPPLRWRTSCLCLLTNISLKSSSMADFCCGGGDASESAAVGSDLLCNFHIISQVCACDYSEQFEQFVSVTLGVSVIYEQSQLPALQVCGTGEYYDGLSQTPGLDLPAGHALRLGGMDWQTPALSEKFQSRFGRRPDSTDTGVGSTPSDSTEEFCCPSGSPPFQPIRSQMCIPTAHVMPSTAAAPGAPRPAPCSSPLPKAGSSPSVEAQGGGDCLSRYRSLVNGLDHSLLPPGEQSRFHTPAMEPTLNQSALLGSLLPEPRPRLPAHEPAYKVLPEAPPPQPWLREPQAGSGFDPRWQQLESLRLQVEQMQQQQMAQLEQRLRETELCWGEELLTPTCVCYACRRRSGRSAFLRAQFVERTEGLANEKAEAERRLAAEEAESRRLGEALREADASARRRAEEAGGEGELPTRQEVRSRDKHISSLKKKCQKESEESLEKQQRIETLERYLGDLPTSEHYQSQSKQLEQAQEQVAELQCIVGDMEARLAEARDAALERERELEQQRERERAAHYCHQDRVREGLEDGDRVREGLEDGVRLPSLDVETLQGENSTLREELQRQRKVIEKQQKTMEQMRTQIGGLREQAEQEEGCVQALREELCGKEQDLQRLRSAVKEVTLCSESGADGGEADPAGAFGGVRLGPPPSPAGRLTQRLHTELSACLGDLRSVCNLLTQRAQGHDPNLSLLLGIASPPTGGEEQDDWLQAETLDRKLSEVRQLRRDVEELRTTVSNRYAQDMGDNCTTHCGGGCVPRLRANGAFKGGCVSVCLGPFKPRRGGVGQDIGEEREPLIRAHKGIFSAMGIKLFYTTVTASREVSPAAASRSAPAATCTWPSFGDNCVEEMEGFRADWDTPSSLCDATVARTQITARGMKVSRAPGRKEGLSLVTVSMETCAAENKPGLPSSAVWSGFGQATQAATELRVQTPVSEPQCVNTEACAERINLPRRMCDNVEVKSQQAEMMRILESKSIRFELVDISVGGAVREEMRSKAGNPNAIPPQLFNNDQYCGDAVLNPSQPDQPWSSAPIGAAFGCPPQGRGEGEPARVRREARSVLWFEALCGSVLWCEAVCGCSSPQDYQMFSEAVEEDSVEQFLKLACSTRRVAAVSEGRGHRLYRPMTEPVRRKGLKPGSQEEVRSGVRGQRSGSGRSSRVALGVRPHARSEHSAAPPHASFSVEHNSPCCWNVRGSFESAMLTRLKREATGRINNAALLLSVHRPMGLSPVCRCPTLSAVLTQLANRLREQHPENEAPPPVLRPESQHCDIITGRPGERRSLASVLMTVAGLEEPWREELRRERGSGERGSEVVRGAQRQRGMEERCARRAPPGVACTCATPSPASRFSSRTLRSTRSKFTQKSPPTEAPAESTDQTTPTNVPTTARQRSCPTAGSGVNVRWKKPSEEMLLALAWEAQELSPTVHFLFCPRLFLFCPRLFLWNATECGVLAMAHAPSCRLTSISHTWRWSLRQVCSTSSNRPVPSEQHRQEERSRNELGKELLCGFDSTMGEMQRLKRRAAMVEDRWRVTLREVQELKQSAQLELCKAKLEEKASQGDEVRRVESHNRALKEQVEANSRLLEQLTERGQEKDKLQQALEETRKTADKRKAMLGELAMGVAQEKSRHKEELSDARLQHEKELSPPHSLDRRGCGQYTNLIVDSWLAQEPQYKMGE</sequence>
<feature type="compositionally biased region" description="Pro residues" evidence="2">
    <location>
        <begin position="209"/>
        <end position="261"/>
    </location>
</feature>
<feature type="region of interest" description="Disordered" evidence="2">
    <location>
        <begin position="203"/>
        <end position="264"/>
    </location>
</feature>
<dbReference type="Pfam" id="PF04908">
    <property type="entry name" value="SH3BGR"/>
    <property type="match status" value="1"/>
</dbReference>
<feature type="domain" description="Centrosomal protein of 85 kDa-like CC4 coiled-coil" evidence="3">
    <location>
        <begin position="881"/>
        <end position="950"/>
    </location>
</feature>
<comment type="caution">
    <text evidence="4">The sequence shown here is derived from an EMBL/GenBank/DDBJ whole genome shotgun (WGS) entry which is preliminary data.</text>
</comment>
<feature type="compositionally biased region" description="Basic and acidic residues" evidence="2">
    <location>
        <begin position="741"/>
        <end position="754"/>
    </location>
</feature>
<evidence type="ECO:0000313" key="4">
    <source>
        <dbReference type="EMBL" id="KAJ8373234.1"/>
    </source>
</evidence>
<feature type="region of interest" description="Disordered" evidence="2">
    <location>
        <begin position="710"/>
        <end position="772"/>
    </location>
</feature>
<feature type="coiled-coil region" evidence="1">
    <location>
        <begin position="632"/>
        <end position="660"/>
    </location>
</feature>
<dbReference type="PANTHER" id="PTHR31075">
    <property type="entry name" value="CENTROSOMAL PROTEIN OF 85 KDA"/>
    <property type="match status" value="1"/>
</dbReference>
<keyword evidence="1" id="KW-0175">Coiled coil</keyword>
<feature type="region of interest" description="Disordered" evidence="2">
    <location>
        <begin position="91"/>
        <end position="117"/>
    </location>
</feature>
<feature type="region of interest" description="Disordered" evidence="2">
    <location>
        <begin position="462"/>
        <end position="490"/>
    </location>
</feature>
<feature type="compositionally biased region" description="Low complexity" evidence="2">
    <location>
        <begin position="1697"/>
        <end position="1708"/>
    </location>
</feature>
<evidence type="ECO:0000313" key="5">
    <source>
        <dbReference type="Proteomes" id="UP001221898"/>
    </source>
</evidence>
<feature type="compositionally biased region" description="Basic and acidic residues" evidence="2">
    <location>
        <begin position="1945"/>
        <end position="1972"/>
    </location>
</feature>
<dbReference type="InterPro" id="IPR006993">
    <property type="entry name" value="Glut_rich_SH3-bd"/>
</dbReference>
<name>A0AAD7W2W5_9TELE</name>
<dbReference type="Gene3D" id="3.40.30.10">
    <property type="entry name" value="Glutaredoxin"/>
    <property type="match status" value="1"/>
</dbReference>
<feature type="region of interest" description="Disordered" evidence="2">
    <location>
        <begin position="1449"/>
        <end position="1503"/>
    </location>
</feature>
<gene>
    <name evidence="4" type="ORF">AAFF_G00267260</name>
</gene>
<feature type="coiled-coil region" evidence="1">
    <location>
        <begin position="791"/>
        <end position="843"/>
    </location>
</feature>
<feature type="compositionally biased region" description="Basic and acidic residues" evidence="2">
    <location>
        <begin position="710"/>
        <end position="734"/>
    </location>
</feature>
<accession>A0AAD7W2W5</accession>
<keyword evidence="5" id="KW-1185">Reference proteome</keyword>
<evidence type="ECO:0000256" key="1">
    <source>
        <dbReference type="SAM" id="Coils"/>
    </source>
</evidence>
<dbReference type="Proteomes" id="UP001221898">
    <property type="component" value="Unassembled WGS sequence"/>
</dbReference>
<dbReference type="GO" id="GO:0005813">
    <property type="term" value="C:centrosome"/>
    <property type="evidence" value="ECO:0007669"/>
    <property type="project" value="TreeGrafter"/>
</dbReference>
<dbReference type="InterPro" id="IPR036249">
    <property type="entry name" value="Thioredoxin-like_sf"/>
</dbReference>
<feature type="coiled-coil region" evidence="1">
    <location>
        <begin position="1886"/>
        <end position="1934"/>
    </location>
</feature>
<feature type="region of interest" description="Disordered" evidence="2">
    <location>
        <begin position="1663"/>
        <end position="1721"/>
    </location>
</feature>
<evidence type="ECO:0000259" key="3">
    <source>
        <dbReference type="Pfam" id="PF24555"/>
    </source>
</evidence>
<feature type="compositionally biased region" description="Basic and acidic residues" evidence="2">
    <location>
        <begin position="762"/>
        <end position="772"/>
    </location>
</feature>
<dbReference type="InterPro" id="IPR058190">
    <property type="entry name" value="CC4_CEP85"/>
</dbReference>
<reference evidence="4" key="1">
    <citation type="journal article" date="2023" name="Science">
        <title>Genome structures resolve the early diversification of teleost fishes.</title>
        <authorList>
            <person name="Parey E."/>
            <person name="Louis A."/>
            <person name="Montfort J."/>
            <person name="Bouchez O."/>
            <person name="Roques C."/>
            <person name="Iampietro C."/>
            <person name="Lluch J."/>
            <person name="Castinel A."/>
            <person name="Donnadieu C."/>
            <person name="Desvignes T."/>
            <person name="Floi Bucao C."/>
            <person name="Jouanno E."/>
            <person name="Wen M."/>
            <person name="Mejri S."/>
            <person name="Dirks R."/>
            <person name="Jansen H."/>
            <person name="Henkel C."/>
            <person name="Chen W.J."/>
            <person name="Zahm M."/>
            <person name="Cabau C."/>
            <person name="Klopp C."/>
            <person name="Thompson A.W."/>
            <person name="Robinson-Rechavi M."/>
            <person name="Braasch I."/>
            <person name="Lecointre G."/>
            <person name="Bobe J."/>
            <person name="Postlethwait J.H."/>
            <person name="Berthelot C."/>
            <person name="Roest Crollius H."/>
            <person name="Guiguen Y."/>
        </authorList>
    </citation>
    <scope>NUCLEOTIDE SEQUENCE</scope>
    <source>
        <strain evidence="4">NC1722</strain>
    </source>
</reference>
<dbReference type="EMBL" id="JAINUG010000369">
    <property type="protein sequence ID" value="KAJ8373234.1"/>
    <property type="molecule type" value="Genomic_DNA"/>
</dbReference>
<proteinExistence type="predicted"/>
<dbReference type="SUPFAM" id="SSF52833">
    <property type="entry name" value="Thioredoxin-like"/>
    <property type="match status" value="1"/>
</dbReference>
<organism evidence="4 5">
    <name type="scientific">Aldrovandia affinis</name>
    <dbReference type="NCBI Taxonomy" id="143900"/>
    <lineage>
        <taxon>Eukaryota</taxon>
        <taxon>Metazoa</taxon>
        <taxon>Chordata</taxon>
        <taxon>Craniata</taxon>
        <taxon>Vertebrata</taxon>
        <taxon>Euteleostomi</taxon>
        <taxon>Actinopterygii</taxon>
        <taxon>Neopterygii</taxon>
        <taxon>Teleostei</taxon>
        <taxon>Notacanthiformes</taxon>
        <taxon>Halosauridae</taxon>
        <taxon>Aldrovandia</taxon>
    </lineage>
</organism>
<feature type="region of interest" description="Disordered" evidence="2">
    <location>
        <begin position="1942"/>
        <end position="1972"/>
    </location>
</feature>
<feature type="compositionally biased region" description="Polar residues" evidence="2">
    <location>
        <begin position="471"/>
        <end position="481"/>
    </location>
</feature>
<feature type="compositionally biased region" description="Low complexity" evidence="2">
    <location>
        <begin position="1669"/>
        <end position="1678"/>
    </location>
</feature>
<dbReference type="PANTHER" id="PTHR31075:SF3">
    <property type="entry name" value="CENTROSOMAL PROTEIN OF 85 KDA"/>
    <property type="match status" value="1"/>
</dbReference>
<feature type="compositionally biased region" description="Low complexity" evidence="2">
    <location>
        <begin position="1469"/>
        <end position="1488"/>
    </location>
</feature>